<dbReference type="Proteomes" id="UP000321154">
    <property type="component" value="Unassembled WGS sequence"/>
</dbReference>
<dbReference type="PANTHER" id="PTHR34980:SF2">
    <property type="entry name" value="INNER MEMBRANE PROTEIN YHAH-RELATED"/>
    <property type="match status" value="1"/>
</dbReference>
<keyword evidence="2" id="KW-1133">Transmembrane helix</keyword>
<dbReference type="OrthoDB" id="9812349at2"/>
<dbReference type="EMBL" id="BJUV01000019">
    <property type="protein sequence ID" value="GEK83708.1"/>
    <property type="molecule type" value="Genomic_DNA"/>
</dbReference>
<protein>
    <submittedName>
        <fullName evidence="4">Uncharacterized membrane protein YhaH (DUF805 family)</fullName>
    </submittedName>
</protein>
<dbReference type="PANTHER" id="PTHR34980">
    <property type="entry name" value="INNER MEMBRANE PROTEIN-RELATED-RELATED"/>
    <property type="match status" value="1"/>
</dbReference>
<dbReference type="Pfam" id="PF05656">
    <property type="entry name" value="DUF805"/>
    <property type="match status" value="1"/>
</dbReference>
<name>A0A7W3JG27_9MICO</name>
<gene>
    <name evidence="4" type="ORF">FB463_000417</name>
    <name evidence="3" type="ORF">FFA01_20170</name>
</gene>
<keyword evidence="5" id="KW-1185">Reference proteome</keyword>
<sequence>MTDQQPNQPPQPYGEPPQPYGQQQPYGQPPQPYGQQAPGQAQQPFGTDGTPPLRAPYYGAPLSAAVSRFFRKFFDYSGRASRSEYWWFALAQGVVTFGLVIVTGLVASIGSTVDATGQAVSDPPLAIFVPLVVLNLLLWLVVLVGSFSLTARRLHDVGLSGYFQFLYLVPFGSIAVFVMTLLDSKPEGARFDTPRD</sequence>
<dbReference type="Proteomes" id="UP000522688">
    <property type="component" value="Unassembled WGS sequence"/>
</dbReference>
<evidence type="ECO:0000256" key="1">
    <source>
        <dbReference type="SAM" id="MobiDB-lite"/>
    </source>
</evidence>
<evidence type="ECO:0000256" key="2">
    <source>
        <dbReference type="SAM" id="Phobius"/>
    </source>
</evidence>
<keyword evidence="2" id="KW-0472">Membrane</keyword>
<evidence type="ECO:0000313" key="6">
    <source>
        <dbReference type="Proteomes" id="UP000522688"/>
    </source>
</evidence>
<dbReference type="SUPFAM" id="SSF81995">
    <property type="entry name" value="beta-sandwich domain of Sec23/24"/>
    <property type="match status" value="1"/>
</dbReference>
<organism evidence="4 6">
    <name type="scientific">Frigoribacterium faeni</name>
    <dbReference type="NCBI Taxonomy" id="145483"/>
    <lineage>
        <taxon>Bacteria</taxon>
        <taxon>Bacillati</taxon>
        <taxon>Actinomycetota</taxon>
        <taxon>Actinomycetes</taxon>
        <taxon>Micrococcales</taxon>
        <taxon>Microbacteriaceae</taxon>
        <taxon>Frigoribacterium</taxon>
    </lineage>
</organism>
<dbReference type="EMBL" id="JACGWW010000001">
    <property type="protein sequence ID" value="MBA8812193.1"/>
    <property type="molecule type" value="Genomic_DNA"/>
</dbReference>
<dbReference type="RefSeq" id="WP_146855703.1">
    <property type="nucleotide sequence ID" value="NZ_BAAAHR010000002.1"/>
</dbReference>
<dbReference type="InterPro" id="IPR008523">
    <property type="entry name" value="DUF805"/>
</dbReference>
<evidence type="ECO:0000313" key="5">
    <source>
        <dbReference type="Proteomes" id="UP000321154"/>
    </source>
</evidence>
<accession>A0A7W3JG27</accession>
<feature type="transmembrane region" description="Helical" evidence="2">
    <location>
        <begin position="127"/>
        <end position="149"/>
    </location>
</feature>
<keyword evidence="2" id="KW-0812">Transmembrane</keyword>
<reference evidence="3 5" key="1">
    <citation type="submission" date="2019-07" db="EMBL/GenBank/DDBJ databases">
        <title>Whole genome shotgun sequence of Frigoribacterium faeni NBRC 103066.</title>
        <authorList>
            <person name="Hosoyama A."/>
            <person name="Uohara A."/>
            <person name="Ohji S."/>
            <person name="Ichikawa N."/>
        </authorList>
    </citation>
    <scope>NUCLEOTIDE SEQUENCE [LARGE SCALE GENOMIC DNA]</scope>
    <source>
        <strain evidence="3 5">NBRC 103066</strain>
    </source>
</reference>
<feature type="compositionally biased region" description="Pro residues" evidence="1">
    <location>
        <begin position="7"/>
        <end position="19"/>
    </location>
</feature>
<reference evidence="4 6" key="2">
    <citation type="submission" date="2020-07" db="EMBL/GenBank/DDBJ databases">
        <title>Sequencing the genomes of 1000 actinobacteria strains.</title>
        <authorList>
            <person name="Klenk H.-P."/>
        </authorList>
    </citation>
    <scope>NUCLEOTIDE SEQUENCE [LARGE SCALE GENOMIC DNA]</scope>
    <source>
        <strain evidence="4 6">DSM 10309</strain>
    </source>
</reference>
<dbReference type="GO" id="GO:0005886">
    <property type="term" value="C:plasma membrane"/>
    <property type="evidence" value="ECO:0007669"/>
    <property type="project" value="TreeGrafter"/>
</dbReference>
<evidence type="ECO:0000313" key="4">
    <source>
        <dbReference type="EMBL" id="MBA8812193.1"/>
    </source>
</evidence>
<evidence type="ECO:0000313" key="3">
    <source>
        <dbReference type="EMBL" id="GEK83708.1"/>
    </source>
</evidence>
<comment type="caution">
    <text evidence="4">The sequence shown here is derived from an EMBL/GenBank/DDBJ whole genome shotgun (WGS) entry which is preliminary data.</text>
</comment>
<feature type="region of interest" description="Disordered" evidence="1">
    <location>
        <begin position="1"/>
        <end position="50"/>
    </location>
</feature>
<feature type="transmembrane region" description="Helical" evidence="2">
    <location>
        <begin position="161"/>
        <end position="182"/>
    </location>
</feature>
<feature type="transmembrane region" description="Helical" evidence="2">
    <location>
        <begin position="85"/>
        <end position="107"/>
    </location>
</feature>
<feature type="compositionally biased region" description="Low complexity" evidence="1">
    <location>
        <begin position="33"/>
        <end position="44"/>
    </location>
</feature>
<proteinExistence type="predicted"/>
<dbReference type="AlphaFoldDB" id="A0A7W3JG27"/>